<dbReference type="PANTHER" id="PTHR39337:SF1">
    <property type="entry name" value="BLR5642 PROTEIN"/>
    <property type="match status" value="1"/>
</dbReference>
<protein>
    <recommendedName>
        <fullName evidence="4">DUF488 domain-containing protein</fullName>
    </recommendedName>
</protein>
<keyword evidence="3" id="KW-1185">Reference proteome</keyword>
<feature type="region of interest" description="Disordered" evidence="1">
    <location>
        <begin position="109"/>
        <end position="150"/>
    </location>
</feature>
<proteinExistence type="predicted"/>
<comment type="caution">
    <text evidence="2">The sequence shown here is derived from an EMBL/GenBank/DDBJ whole genome shotgun (WGS) entry which is preliminary data.</text>
</comment>
<dbReference type="OrthoDB" id="9998367at2759"/>
<accession>A0A427YXA0</accession>
<dbReference type="EMBL" id="RSCD01000001">
    <property type="protein sequence ID" value="RSH95710.1"/>
    <property type="molecule type" value="Genomic_DNA"/>
</dbReference>
<dbReference type="Proteomes" id="UP000279259">
    <property type="component" value="Unassembled WGS sequence"/>
</dbReference>
<dbReference type="Pfam" id="PF04343">
    <property type="entry name" value="DUF488"/>
    <property type="match status" value="2"/>
</dbReference>
<dbReference type="PANTHER" id="PTHR39337">
    <property type="entry name" value="BLR5642 PROTEIN"/>
    <property type="match status" value="1"/>
</dbReference>
<reference evidence="2 3" key="1">
    <citation type="submission" date="2018-11" db="EMBL/GenBank/DDBJ databases">
        <title>Genome sequence of Saitozyma podzolica DSM 27192.</title>
        <authorList>
            <person name="Aliyu H."/>
            <person name="Gorte O."/>
            <person name="Ochsenreither K."/>
        </authorList>
    </citation>
    <scope>NUCLEOTIDE SEQUENCE [LARGE SCALE GENOMIC DNA]</scope>
    <source>
        <strain evidence="2 3">DSM 27192</strain>
    </source>
</reference>
<gene>
    <name evidence="2" type="ORF">EHS25_000802</name>
</gene>
<feature type="compositionally biased region" description="Low complexity" evidence="1">
    <location>
        <begin position="129"/>
        <end position="150"/>
    </location>
</feature>
<name>A0A427YXA0_9TREE</name>
<evidence type="ECO:0008006" key="4">
    <source>
        <dbReference type="Google" id="ProtNLM"/>
    </source>
</evidence>
<dbReference type="PIRSF" id="PIRSF024492">
    <property type="entry name" value="UCP024492"/>
    <property type="match status" value="1"/>
</dbReference>
<dbReference type="AlphaFoldDB" id="A0A427YXA0"/>
<evidence type="ECO:0000256" key="1">
    <source>
        <dbReference type="SAM" id="MobiDB-lite"/>
    </source>
</evidence>
<organism evidence="2 3">
    <name type="scientific">Saitozyma podzolica</name>
    <dbReference type="NCBI Taxonomy" id="1890683"/>
    <lineage>
        <taxon>Eukaryota</taxon>
        <taxon>Fungi</taxon>
        <taxon>Dikarya</taxon>
        <taxon>Basidiomycota</taxon>
        <taxon>Agaricomycotina</taxon>
        <taxon>Tremellomycetes</taxon>
        <taxon>Tremellales</taxon>
        <taxon>Trimorphomycetaceae</taxon>
        <taxon>Saitozyma</taxon>
    </lineage>
</organism>
<dbReference type="InterPro" id="IPR014519">
    <property type="entry name" value="UCP024492"/>
</dbReference>
<dbReference type="InterPro" id="IPR007438">
    <property type="entry name" value="DUF488"/>
</dbReference>
<evidence type="ECO:0000313" key="3">
    <source>
        <dbReference type="Proteomes" id="UP000279259"/>
    </source>
</evidence>
<sequence>MVTIYTIGHSTHPASEFIDLLKLHRIHRIVDIRTVPGSARYPHFNRERLGPFLRQHHFTYEHEPALGGLRKPHKESVNTGWRNASFRGYADYMSTTEFQDALERLIHSLGGDSRGSGNAGKPRDPAAETPVTPVTSTSTIPARSTRSTASASASASATCLMCAEAVPWRCHRSLIADALVVRGHEVRHIINRQPARPHRLNPMATVDGTRLVYPRQGEKAETS</sequence>
<evidence type="ECO:0000313" key="2">
    <source>
        <dbReference type="EMBL" id="RSH95710.1"/>
    </source>
</evidence>